<dbReference type="InterPro" id="IPR004090">
    <property type="entry name" value="Chemotax_Me-accpt_rcpt"/>
</dbReference>
<dbReference type="GO" id="GO:0004888">
    <property type="term" value="F:transmembrane signaling receptor activity"/>
    <property type="evidence" value="ECO:0007669"/>
    <property type="project" value="InterPro"/>
</dbReference>
<evidence type="ECO:0000256" key="4">
    <source>
        <dbReference type="ARBA" id="ARBA00029447"/>
    </source>
</evidence>
<accession>A0A1H6ZCK7</accession>
<dbReference type="InterPro" id="IPR024478">
    <property type="entry name" value="HlyB_4HB_MCP"/>
</dbReference>
<sequence length="532" mass="54166">MFATISRKVALLSAVLLAGTVLVGVIAVQRVDAVAGHLHTVNEVNAVKQRYAINFRGSVHDRAIAVRDVVLAGSASEIDAEVALIESLAADYSAAEQDMAAIVAEAGVSSAESAALEDIEAIQAQTLPLVDQVVTLARAGDVDGAATVLASEAKPAFVEWLRTINVFIDLEEELSGAETAAADGIVGGFRSLMIGVIALAALASGALAWTVARSITRPVNRAVSALESVADGDLTVRIDAKGDGEVGRMARAMNAALDSMSEVFAAVTTSAGRLRDASSRMGGISDEVAGAAGDSMSRAEGVDRSARDVSASIQTVASGAEQMGASIQEIGDGASRTARVSTQAVASVESAAATVAELGEASRAISEVVTLIGRIAEQTNLLALNATIEAARAGEAGKGFAVVASEVKDLSQETANATQDITRRVEAIQAGTDEAVEAIRRMTDVIGEVNQYAQTIASAVEEQSSTTAEMTRSATDVATSSTAIVDSAVHVLEAARGTLASASSSQEESAALAALADELAALVAPFRTSASV</sequence>
<evidence type="ECO:0000313" key="8">
    <source>
        <dbReference type="EMBL" id="SEJ51078.1"/>
    </source>
</evidence>
<dbReference type="CDD" id="cd19411">
    <property type="entry name" value="MCP2201-like_sensor"/>
    <property type="match status" value="1"/>
</dbReference>
<dbReference type="InterPro" id="IPR004089">
    <property type="entry name" value="MCPsignal_dom"/>
</dbReference>
<dbReference type="GO" id="GO:0007165">
    <property type="term" value="P:signal transduction"/>
    <property type="evidence" value="ECO:0007669"/>
    <property type="project" value="UniProtKB-KW"/>
</dbReference>
<evidence type="ECO:0000259" key="7">
    <source>
        <dbReference type="PROSITE" id="PS50885"/>
    </source>
</evidence>
<dbReference type="Pfam" id="PF12729">
    <property type="entry name" value="4HB_MCP_1"/>
    <property type="match status" value="1"/>
</dbReference>
<dbReference type="Proteomes" id="UP000183315">
    <property type="component" value="Unassembled WGS sequence"/>
</dbReference>
<comment type="similarity">
    <text evidence="4">Belongs to the methyl-accepting chemotaxis (MCP) protein family.</text>
</comment>
<dbReference type="EMBL" id="FNZI01000004">
    <property type="protein sequence ID" value="SEJ51078.1"/>
    <property type="molecule type" value="Genomic_DNA"/>
</dbReference>
<dbReference type="RefSeq" id="WP_052406014.1">
    <property type="nucleotide sequence ID" value="NZ_BBLU01000015.1"/>
</dbReference>
<feature type="domain" description="Methyl-accepting transducer" evidence="6">
    <location>
        <begin position="270"/>
        <end position="516"/>
    </location>
</feature>
<dbReference type="Pfam" id="PF00672">
    <property type="entry name" value="HAMP"/>
    <property type="match status" value="1"/>
</dbReference>
<evidence type="ECO:0000256" key="1">
    <source>
        <dbReference type="ARBA" id="ARBA00022692"/>
    </source>
</evidence>
<evidence type="ECO:0000259" key="6">
    <source>
        <dbReference type="PROSITE" id="PS50111"/>
    </source>
</evidence>
<dbReference type="PRINTS" id="PR00260">
    <property type="entry name" value="CHEMTRNSDUCR"/>
</dbReference>
<evidence type="ECO:0000256" key="5">
    <source>
        <dbReference type="PROSITE-ProRule" id="PRU00284"/>
    </source>
</evidence>
<dbReference type="GO" id="GO:0016020">
    <property type="term" value="C:membrane"/>
    <property type="evidence" value="ECO:0007669"/>
    <property type="project" value="InterPro"/>
</dbReference>
<name>A0A1H6ZCK7_9MICO</name>
<keyword evidence="9" id="KW-1185">Reference proteome</keyword>
<keyword evidence="1" id="KW-0812">Transmembrane</keyword>
<dbReference type="CDD" id="cd06225">
    <property type="entry name" value="HAMP"/>
    <property type="match status" value="1"/>
</dbReference>
<feature type="domain" description="HAMP" evidence="7">
    <location>
        <begin position="213"/>
        <end position="265"/>
    </location>
</feature>
<dbReference type="InterPro" id="IPR003660">
    <property type="entry name" value="HAMP_dom"/>
</dbReference>
<keyword evidence="2" id="KW-0472">Membrane</keyword>
<evidence type="ECO:0000256" key="2">
    <source>
        <dbReference type="ARBA" id="ARBA00022989"/>
    </source>
</evidence>
<dbReference type="PANTHER" id="PTHR32089:SF112">
    <property type="entry name" value="LYSOZYME-LIKE PROTEIN-RELATED"/>
    <property type="match status" value="1"/>
</dbReference>
<dbReference type="eggNOG" id="COG0840">
    <property type="taxonomic scope" value="Bacteria"/>
</dbReference>
<dbReference type="Pfam" id="PF00015">
    <property type="entry name" value="MCPsignal"/>
    <property type="match status" value="1"/>
</dbReference>
<evidence type="ECO:0000313" key="9">
    <source>
        <dbReference type="Proteomes" id="UP000183315"/>
    </source>
</evidence>
<dbReference type="SUPFAM" id="SSF58104">
    <property type="entry name" value="Methyl-accepting chemotaxis protein (MCP) signaling domain"/>
    <property type="match status" value="1"/>
</dbReference>
<keyword evidence="3 5" id="KW-0807">Transducer</keyword>
<gene>
    <name evidence="8" type="ORF">SAMN05421637_2078</name>
</gene>
<dbReference type="AlphaFoldDB" id="A0A1H6ZCK7"/>
<dbReference type="PROSITE" id="PS50111">
    <property type="entry name" value="CHEMOTAXIS_TRANSDUC_2"/>
    <property type="match status" value="1"/>
</dbReference>
<dbReference type="InterPro" id="IPR047347">
    <property type="entry name" value="YvaQ-like_sensor"/>
</dbReference>
<protein>
    <submittedName>
        <fullName evidence="8">Methyl-accepting chemotaxis protein</fullName>
    </submittedName>
</protein>
<dbReference type="PROSITE" id="PS50885">
    <property type="entry name" value="HAMP"/>
    <property type="match status" value="1"/>
</dbReference>
<reference evidence="9" key="1">
    <citation type="submission" date="2016-10" db="EMBL/GenBank/DDBJ databases">
        <authorList>
            <person name="Varghese N."/>
        </authorList>
    </citation>
    <scope>NUCLEOTIDE SEQUENCE [LARGE SCALE GENOMIC DNA]</scope>
    <source>
        <strain evidence="9">DSM 24868</strain>
    </source>
</reference>
<dbReference type="SMART" id="SM00283">
    <property type="entry name" value="MA"/>
    <property type="match status" value="1"/>
</dbReference>
<dbReference type="SMART" id="SM00304">
    <property type="entry name" value="HAMP"/>
    <property type="match status" value="1"/>
</dbReference>
<organism evidence="8 9">
    <name type="scientific">Demequina mangrovi</name>
    <dbReference type="NCBI Taxonomy" id="1043493"/>
    <lineage>
        <taxon>Bacteria</taxon>
        <taxon>Bacillati</taxon>
        <taxon>Actinomycetota</taxon>
        <taxon>Actinomycetes</taxon>
        <taxon>Micrococcales</taxon>
        <taxon>Demequinaceae</taxon>
        <taxon>Demequina</taxon>
    </lineage>
</organism>
<evidence type="ECO:0000256" key="3">
    <source>
        <dbReference type="ARBA" id="ARBA00023224"/>
    </source>
</evidence>
<dbReference type="Gene3D" id="1.10.287.950">
    <property type="entry name" value="Methyl-accepting chemotaxis protein"/>
    <property type="match status" value="1"/>
</dbReference>
<dbReference type="GO" id="GO:0006935">
    <property type="term" value="P:chemotaxis"/>
    <property type="evidence" value="ECO:0007669"/>
    <property type="project" value="InterPro"/>
</dbReference>
<keyword evidence="2" id="KW-1133">Transmembrane helix</keyword>
<proteinExistence type="inferred from homology"/>
<dbReference type="PANTHER" id="PTHR32089">
    <property type="entry name" value="METHYL-ACCEPTING CHEMOTAXIS PROTEIN MCPB"/>
    <property type="match status" value="1"/>
</dbReference>
<dbReference type="STRING" id="1043493.SAMN05421637_2078"/>